<dbReference type="InterPro" id="IPR002710">
    <property type="entry name" value="Dilute_dom"/>
</dbReference>
<sequence length="1092" mass="118217">MAAPLDLPESPPRPPTKPAPALSRNDTAGGSFCTPYTHAAYQLVQRISRDGRRRAHQVRAGHDRRWGFCILVYHSVEPEFTSAITHRTSASADGRSNTHLLPHDPTSCSSLPSHLAPFLSRSSRVSPAEKRTLFTSVYLRSASSGNADTLEWLLSLPPDPSLSRTENAAAQRRFSLNAASLNNGGALSNGLGLGLESPGIGGGLGSERLPDEAPRKWVDLEATDEEGNTALGLCVALGHAEAVRVLVESGVRVTQGDRAGWTPLHWAVQNNDIPIASYLLNHRASPLIASHKGLTPRDLVKSGKEGAAMREVLKSAWEAAVERERALQRERDGVPASPGGSSSGKGKARDDEFFEGAGRRPESRLSIASSAAGMSWLDQREKVEERDREVEIKRRMQLAMDSARNLEVDLGVLGLGGGKGMLGSVHDIEPLQADDDDDDSEGIPNPFVWDRCLPDQMLVFSLDDLPTLFDVVITTIKPARTRKYRVIPANVLFLCARFAHHWGTAELLEELIIGAMERIEAAVHHRPDDMTNCAFWLSNTLLLLYYLRKEPSLSASTATYQSHLGDLINEIFVFVIRDAERRIDRVLEAAMLEHEPLPGFEDVSFEGEWGTSRFVKKLTGRGKKTASIRSSTSAMSLFSAASDGLGGGGDVSFDSAGSPPPASRVVSASQVPLADATPRSITALLSSTLFILQIYEIPPSIVVQAFSQLFYWIACEVFNRLLTQRKYLCRSRAMQIRLNASNLEDWARANRLPTKMVSVHFAPLNQLLQWLQCLSSESSIDGLIGTIQSLRSLNPLQLRKAVRDYRYEVDESRMDEDCEQYLVQIQKQWERLRVQKTVEGLPGSGGAGDEGGEAEAGSEGGEDAASATSLQEDVTRMIDEVFSDPSAFGSYSPPGGVDALGELLNSRYMLPFAIPTSAEMLVNFDQPDAFGPFAAVPPRLSTSNSENGTATPRSLSRLSLSSASRLSSNHDLPPTDAPSLRSISTGGDEVNPKEPFVPLLPDDFFAVWDAAKARAGYPVGGGGANGAGMVGALSGMGGDWQNWRAGLPGDDDFDDDGGDDDASSVRYTGPGGSSSESESSVQETPRPRTGFQ</sequence>
<keyword evidence="5" id="KW-1185">Reference proteome</keyword>
<feature type="region of interest" description="Disordered" evidence="2">
    <location>
        <begin position="1041"/>
        <end position="1092"/>
    </location>
</feature>
<dbReference type="InterPro" id="IPR036770">
    <property type="entry name" value="Ankyrin_rpt-contain_sf"/>
</dbReference>
<reference evidence="5" key="1">
    <citation type="submission" date="2015-02" db="EMBL/GenBank/DDBJ databases">
        <authorList>
            <person name="Gon?alves P."/>
        </authorList>
    </citation>
    <scope>NUCLEOTIDE SEQUENCE [LARGE SCALE GENOMIC DNA]</scope>
</reference>
<organism evidence="4 5">
    <name type="scientific">Sporidiobolus salmonicolor</name>
    <name type="common">Yeast-like fungus</name>
    <name type="synonym">Sporobolomyces salmonicolor</name>
    <dbReference type="NCBI Taxonomy" id="5005"/>
    <lineage>
        <taxon>Eukaryota</taxon>
        <taxon>Fungi</taxon>
        <taxon>Dikarya</taxon>
        <taxon>Basidiomycota</taxon>
        <taxon>Pucciniomycotina</taxon>
        <taxon>Microbotryomycetes</taxon>
        <taxon>Sporidiobolales</taxon>
        <taxon>Sporidiobolaceae</taxon>
        <taxon>Sporobolomyces</taxon>
    </lineage>
</organism>
<dbReference type="Pfam" id="PF01843">
    <property type="entry name" value="DIL"/>
    <property type="match status" value="1"/>
</dbReference>
<proteinExistence type="predicted"/>
<dbReference type="PANTHER" id="PTHR16027:SF6">
    <property type="entry name" value="DILUTE DOMAIN-CONTAINING PROTEIN"/>
    <property type="match status" value="1"/>
</dbReference>
<feature type="region of interest" description="Disordered" evidence="2">
    <location>
        <begin position="940"/>
        <end position="995"/>
    </location>
</feature>
<feature type="compositionally biased region" description="Acidic residues" evidence="2">
    <location>
        <begin position="1049"/>
        <end position="1062"/>
    </location>
</feature>
<feature type="compositionally biased region" description="Basic and acidic residues" evidence="2">
    <location>
        <begin position="324"/>
        <end position="333"/>
    </location>
</feature>
<dbReference type="InterPro" id="IPR037986">
    <property type="entry name" value="Myo5p-like_CBD_DIL"/>
</dbReference>
<feature type="region of interest" description="Disordered" evidence="2">
    <location>
        <begin position="324"/>
        <end position="351"/>
    </location>
</feature>
<feature type="repeat" description="ANK" evidence="1">
    <location>
        <begin position="259"/>
        <end position="291"/>
    </location>
</feature>
<dbReference type="PROSITE" id="PS51126">
    <property type="entry name" value="DILUTE"/>
    <property type="match status" value="1"/>
</dbReference>
<feature type="region of interest" description="Disordered" evidence="2">
    <location>
        <begin position="1"/>
        <end position="28"/>
    </location>
</feature>
<evidence type="ECO:0000256" key="1">
    <source>
        <dbReference type="PROSITE-ProRule" id="PRU00023"/>
    </source>
</evidence>
<evidence type="ECO:0000256" key="2">
    <source>
        <dbReference type="SAM" id="MobiDB-lite"/>
    </source>
</evidence>
<dbReference type="InterPro" id="IPR052072">
    <property type="entry name" value="Vascular_dev_regulator"/>
</dbReference>
<feature type="repeat" description="ANK" evidence="1">
    <location>
        <begin position="226"/>
        <end position="258"/>
    </location>
</feature>
<feature type="compositionally biased region" description="Low complexity" evidence="2">
    <location>
        <begin position="953"/>
        <end position="967"/>
    </location>
</feature>
<dbReference type="SUPFAM" id="SSF48403">
    <property type="entry name" value="Ankyrin repeat"/>
    <property type="match status" value="1"/>
</dbReference>
<feature type="domain" description="Dilute" evidence="3">
    <location>
        <begin position="513"/>
        <end position="828"/>
    </location>
</feature>
<dbReference type="PROSITE" id="PS50088">
    <property type="entry name" value="ANK_REPEAT"/>
    <property type="match status" value="2"/>
</dbReference>
<dbReference type="PROSITE" id="PS50297">
    <property type="entry name" value="ANK_REP_REGION"/>
    <property type="match status" value="2"/>
</dbReference>
<gene>
    <name evidence="4" type="primary">SPOSA6832_02060</name>
</gene>
<dbReference type="PANTHER" id="PTHR16027">
    <property type="entry name" value="DILUTE DOMAIN-CONTAINING PROTEIN YPR089W"/>
    <property type="match status" value="1"/>
</dbReference>
<dbReference type="CDD" id="cd15473">
    <property type="entry name" value="Myo5p-like_CBD_DIL_ANK"/>
    <property type="match status" value="1"/>
</dbReference>
<keyword evidence="1" id="KW-0040">ANK repeat</keyword>
<feature type="region of interest" description="Disordered" evidence="2">
    <location>
        <begin position="839"/>
        <end position="867"/>
    </location>
</feature>
<protein>
    <submittedName>
        <fullName evidence="4">SPOSA6832_02060-mRNA-1:cds</fullName>
    </submittedName>
</protein>
<dbReference type="OrthoDB" id="426293at2759"/>
<dbReference type="InterPro" id="IPR002110">
    <property type="entry name" value="Ankyrin_rpt"/>
</dbReference>
<dbReference type="AlphaFoldDB" id="A0A0D6ELE2"/>
<dbReference type="Proteomes" id="UP000243876">
    <property type="component" value="Unassembled WGS sequence"/>
</dbReference>
<feature type="compositionally biased region" description="Polar residues" evidence="2">
    <location>
        <begin position="940"/>
        <end position="952"/>
    </location>
</feature>
<dbReference type="SMART" id="SM01132">
    <property type="entry name" value="DIL"/>
    <property type="match status" value="1"/>
</dbReference>
<dbReference type="Gene3D" id="1.25.40.20">
    <property type="entry name" value="Ankyrin repeat-containing domain"/>
    <property type="match status" value="1"/>
</dbReference>
<name>A0A0D6ELE2_SPOSA</name>
<feature type="compositionally biased region" description="Pro residues" evidence="2">
    <location>
        <begin position="9"/>
        <end position="18"/>
    </location>
</feature>
<feature type="non-terminal residue" evidence="4">
    <location>
        <position position="1"/>
    </location>
</feature>
<dbReference type="GO" id="GO:0051020">
    <property type="term" value="F:GTPase binding"/>
    <property type="evidence" value="ECO:0007669"/>
    <property type="project" value="TreeGrafter"/>
</dbReference>
<dbReference type="Pfam" id="PF12796">
    <property type="entry name" value="Ank_2"/>
    <property type="match status" value="1"/>
</dbReference>
<dbReference type="EMBL" id="CENE01000006">
    <property type="protein sequence ID" value="CEQ40445.1"/>
    <property type="molecule type" value="Genomic_DNA"/>
</dbReference>
<accession>A0A0D6ELE2</accession>
<evidence type="ECO:0000259" key="3">
    <source>
        <dbReference type="PROSITE" id="PS51126"/>
    </source>
</evidence>
<dbReference type="SMART" id="SM00248">
    <property type="entry name" value="ANK"/>
    <property type="match status" value="3"/>
</dbReference>
<evidence type="ECO:0000313" key="5">
    <source>
        <dbReference type="Proteomes" id="UP000243876"/>
    </source>
</evidence>
<evidence type="ECO:0000313" key="4">
    <source>
        <dbReference type="EMBL" id="CEQ40445.1"/>
    </source>
</evidence>